<reference evidence="1" key="2">
    <citation type="submission" date="2023-06" db="EMBL/GenBank/DDBJ databases">
        <authorList>
            <person name="Ma L."/>
            <person name="Liu K.-W."/>
            <person name="Li Z."/>
            <person name="Hsiao Y.-Y."/>
            <person name="Qi Y."/>
            <person name="Fu T."/>
            <person name="Tang G."/>
            <person name="Zhang D."/>
            <person name="Sun W.-H."/>
            <person name="Liu D.-K."/>
            <person name="Li Y."/>
            <person name="Chen G.-Z."/>
            <person name="Liu X.-D."/>
            <person name="Liao X.-Y."/>
            <person name="Jiang Y.-T."/>
            <person name="Yu X."/>
            <person name="Hao Y."/>
            <person name="Huang J."/>
            <person name="Zhao X.-W."/>
            <person name="Ke S."/>
            <person name="Chen Y.-Y."/>
            <person name="Wu W.-L."/>
            <person name="Hsu J.-L."/>
            <person name="Lin Y.-F."/>
            <person name="Huang M.-D."/>
            <person name="Li C.-Y."/>
            <person name="Huang L."/>
            <person name="Wang Z.-W."/>
            <person name="Zhao X."/>
            <person name="Zhong W.-Y."/>
            <person name="Peng D.-H."/>
            <person name="Ahmad S."/>
            <person name="Lan S."/>
            <person name="Zhang J.-S."/>
            <person name="Tsai W.-C."/>
            <person name="Van De Peer Y."/>
            <person name="Liu Z.-J."/>
        </authorList>
    </citation>
    <scope>NUCLEOTIDE SEQUENCE</scope>
    <source>
        <strain evidence="1">CP</strain>
        <tissue evidence="1">Leaves</tissue>
    </source>
</reference>
<accession>A0AAV9E5R7</accession>
<dbReference type="EMBL" id="JAUJYO010000009">
    <property type="protein sequence ID" value="KAK1308771.1"/>
    <property type="molecule type" value="Genomic_DNA"/>
</dbReference>
<name>A0AAV9E5R7_ACOCL</name>
<keyword evidence="2" id="KW-1185">Reference proteome</keyword>
<reference evidence="1" key="1">
    <citation type="journal article" date="2023" name="Nat. Commun.">
        <title>Diploid and tetraploid genomes of Acorus and the evolution of monocots.</title>
        <authorList>
            <person name="Ma L."/>
            <person name="Liu K.W."/>
            <person name="Li Z."/>
            <person name="Hsiao Y.Y."/>
            <person name="Qi Y."/>
            <person name="Fu T."/>
            <person name="Tang G.D."/>
            <person name="Zhang D."/>
            <person name="Sun W.H."/>
            <person name="Liu D.K."/>
            <person name="Li Y."/>
            <person name="Chen G.Z."/>
            <person name="Liu X.D."/>
            <person name="Liao X.Y."/>
            <person name="Jiang Y.T."/>
            <person name="Yu X."/>
            <person name="Hao Y."/>
            <person name="Huang J."/>
            <person name="Zhao X.W."/>
            <person name="Ke S."/>
            <person name="Chen Y.Y."/>
            <person name="Wu W.L."/>
            <person name="Hsu J.L."/>
            <person name="Lin Y.F."/>
            <person name="Huang M.D."/>
            <person name="Li C.Y."/>
            <person name="Huang L."/>
            <person name="Wang Z.W."/>
            <person name="Zhao X."/>
            <person name="Zhong W.Y."/>
            <person name="Peng D.H."/>
            <person name="Ahmad S."/>
            <person name="Lan S."/>
            <person name="Zhang J.S."/>
            <person name="Tsai W.C."/>
            <person name="Van de Peer Y."/>
            <person name="Liu Z.J."/>
        </authorList>
    </citation>
    <scope>NUCLEOTIDE SEQUENCE</scope>
    <source>
        <strain evidence="1">CP</strain>
    </source>
</reference>
<evidence type="ECO:0000313" key="1">
    <source>
        <dbReference type="EMBL" id="KAK1308771.1"/>
    </source>
</evidence>
<organism evidence="1 2">
    <name type="scientific">Acorus calamus</name>
    <name type="common">Sweet flag</name>
    <dbReference type="NCBI Taxonomy" id="4465"/>
    <lineage>
        <taxon>Eukaryota</taxon>
        <taxon>Viridiplantae</taxon>
        <taxon>Streptophyta</taxon>
        <taxon>Embryophyta</taxon>
        <taxon>Tracheophyta</taxon>
        <taxon>Spermatophyta</taxon>
        <taxon>Magnoliopsida</taxon>
        <taxon>Liliopsida</taxon>
        <taxon>Acoraceae</taxon>
        <taxon>Acorus</taxon>
    </lineage>
</organism>
<proteinExistence type="predicted"/>
<sequence length="152" mass="16748">MGLDPENCGYVALMSGVYAAAGRWEAAGRVREVFDCGRLVKDAGFIRVDSLSPASIHPYPGEPVAFSLSSTVFRQLGSSPESTAGLLRLIRSISLQIVGSCRFIDHECKHPKEEELEGLRMPCPTEFFSFHLRSSRSDPCPQYEKTPDEGTH</sequence>
<protein>
    <submittedName>
        <fullName evidence="1">Uncharacterized protein</fullName>
    </submittedName>
</protein>
<dbReference type="AlphaFoldDB" id="A0AAV9E5R7"/>
<dbReference type="Proteomes" id="UP001180020">
    <property type="component" value="Unassembled WGS sequence"/>
</dbReference>
<evidence type="ECO:0000313" key="2">
    <source>
        <dbReference type="Proteomes" id="UP001180020"/>
    </source>
</evidence>
<comment type="caution">
    <text evidence="1">The sequence shown here is derived from an EMBL/GenBank/DDBJ whole genome shotgun (WGS) entry which is preliminary data.</text>
</comment>
<gene>
    <name evidence="1" type="ORF">QJS10_CPA09g01922</name>
</gene>